<evidence type="ECO:0000313" key="3">
    <source>
        <dbReference type="Proteomes" id="UP000325516"/>
    </source>
</evidence>
<keyword evidence="1" id="KW-0812">Transmembrane</keyword>
<feature type="transmembrane region" description="Helical" evidence="1">
    <location>
        <begin position="228"/>
        <end position="248"/>
    </location>
</feature>
<proteinExistence type="predicted"/>
<keyword evidence="1" id="KW-1133">Transmembrane helix</keyword>
<protein>
    <submittedName>
        <fullName evidence="2">DUF2029 domain-containing protein</fullName>
    </submittedName>
</protein>
<keyword evidence="3" id="KW-1185">Reference proteome</keyword>
<feature type="transmembrane region" description="Helical" evidence="1">
    <location>
        <begin position="183"/>
        <end position="208"/>
    </location>
</feature>
<keyword evidence="1" id="KW-0472">Membrane</keyword>
<dbReference type="KEGG" id="mlz:F6J85_05025"/>
<feature type="transmembrane region" description="Helical" evidence="1">
    <location>
        <begin position="334"/>
        <end position="352"/>
    </location>
</feature>
<feature type="transmembrane region" description="Helical" evidence="1">
    <location>
        <begin position="7"/>
        <end position="25"/>
    </location>
</feature>
<feature type="transmembrane region" description="Helical" evidence="1">
    <location>
        <begin position="287"/>
        <end position="306"/>
    </location>
</feature>
<feature type="transmembrane region" description="Helical" evidence="1">
    <location>
        <begin position="111"/>
        <end position="129"/>
    </location>
</feature>
<feature type="transmembrane region" description="Helical" evidence="1">
    <location>
        <begin position="76"/>
        <end position="99"/>
    </location>
</feature>
<feature type="transmembrane region" description="Helical" evidence="1">
    <location>
        <begin position="364"/>
        <end position="386"/>
    </location>
</feature>
<dbReference type="EMBL" id="CP044232">
    <property type="protein sequence ID" value="QEW02528.1"/>
    <property type="molecule type" value="Genomic_DNA"/>
</dbReference>
<dbReference type="RefSeq" id="WP_150924097.1">
    <property type="nucleotide sequence ID" value="NZ_CP044232.1"/>
</dbReference>
<organism evidence="2 3">
    <name type="scientific">Microbacterium lushaniae</name>
    <dbReference type="NCBI Taxonomy" id="2614639"/>
    <lineage>
        <taxon>Bacteria</taxon>
        <taxon>Bacillati</taxon>
        <taxon>Actinomycetota</taxon>
        <taxon>Actinomycetes</taxon>
        <taxon>Micrococcales</taxon>
        <taxon>Microbacteriaceae</taxon>
        <taxon>Microbacterium</taxon>
    </lineage>
</organism>
<name>A0A5J6L202_9MICO</name>
<dbReference type="Proteomes" id="UP000325516">
    <property type="component" value="Chromosome"/>
</dbReference>
<evidence type="ECO:0000313" key="2">
    <source>
        <dbReference type="EMBL" id="QEW02528.1"/>
    </source>
</evidence>
<accession>A0A5J6L202</accession>
<dbReference type="AlphaFoldDB" id="A0A5J6L202"/>
<feature type="transmembrane region" description="Helical" evidence="1">
    <location>
        <begin position="149"/>
        <end position="176"/>
    </location>
</feature>
<sequence length="407" mass="42435">MSRRVPLWIAFVLVHAAVILLGHVLPSQPMGDVYNVYEPWSRQALIGAGIVGIDEPWVYPQIALVPMVLAWGFSLLGGYTIGWGLLATAANALGFGMLVGRGRSRGRRTAAWLWLAAILLLGPVGLFRLDALTVPLSLAGCLWLVGRPWLGGALLAVGMWIKVWPAALLAAAVLALRRRAAVLGAALAVSLATIAVVVLAGGGATVFGFVGDQAVRGLQLEAPVSTPYVWQAALGVPGAAIYFAADIITFEVVGAGSAAVAAAMTPVLVAVVVAVAAAGAVQAWRGASFAALFPPLALALVLAFIVTNKVGSPQYMTWLLPPLLVAVVLDRARWAGPAAVVLFLCGLTQLVYPVLYDRLLAAEVTAVIVLTMRNALVVALFAWMCVRVLRVPVGGRPRAAVSSRGSV</sequence>
<feature type="transmembrane region" description="Helical" evidence="1">
    <location>
        <begin position="260"/>
        <end position="281"/>
    </location>
</feature>
<gene>
    <name evidence="2" type="ORF">F6J85_05025</name>
</gene>
<reference evidence="3" key="1">
    <citation type="submission" date="2019-09" db="EMBL/GenBank/DDBJ databases">
        <title>Mumia zhuanghuii sp. nov. isolated from the intestinal contents of plateau pika (Ochotona curzoniae) in the Qinghai-Tibet plateau of China.</title>
        <authorList>
            <person name="Tian Z."/>
        </authorList>
    </citation>
    <scope>NUCLEOTIDE SEQUENCE [LARGE SCALE GENOMIC DNA]</scope>
    <source>
        <strain evidence="3">L-031</strain>
    </source>
</reference>
<evidence type="ECO:0000256" key="1">
    <source>
        <dbReference type="SAM" id="Phobius"/>
    </source>
</evidence>